<evidence type="ECO:0000259" key="9">
    <source>
        <dbReference type="Pfam" id="PF12340"/>
    </source>
</evidence>
<dbReference type="eggNOG" id="ENOG502QUFK">
    <property type="taxonomic scope" value="Eukaryota"/>
</dbReference>
<feature type="region of interest" description="Disordered" evidence="8">
    <location>
        <begin position="1734"/>
        <end position="1769"/>
    </location>
</feature>
<keyword evidence="4" id="KW-0833">Ubl conjugation pathway</keyword>
<feature type="compositionally biased region" description="Basic and acidic residues" evidence="8">
    <location>
        <begin position="2862"/>
        <end position="2880"/>
    </location>
</feature>
<evidence type="ECO:0000256" key="7">
    <source>
        <dbReference type="SAM" id="Coils"/>
    </source>
</evidence>
<evidence type="ECO:0000259" key="11">
    <source>
        <dbReference type="Pfam" id="PF20255"/>
    </source>
</evidence>
<reference evidence="12 13" key="1">
    <citation type="submission" date="2014-02" db="EMBL/GenBank/DDBJ databases">
        <title>The genome sequence of the entomopathogenic fungus Metarhizium robertsii ARSEF 2575.</title>
        <authorList>
            <person name="Giuliano Garisto Donzelli B."/>
            <person name="Roe B.A."/>
            <person name="Macmil S.L."/>
            <person name="Krasnoff S.B."/>
            <person name="Gibson D.M."/>
        </authorList>
    </citation>
    <scope>NUCLEOTIDE SEQUENCE [LARGE SCALE GENOMIC DNA]</scope>
    <source>
        <strain evidence="12 13">ARSEF 2575</strain>
    </source>
</reference>
<evidence type="ECO:0000313" key="12">
    <source>
        <dbReference type="EMBL" id="EXU99725.1"/>
    </source>
</evidence>
<accession>A0A0A1UTJ0</accession>
<dbReference type="PANTHER" id="PTHR13367">
    <property type="entry name" value="UBIQUITIN THIOESTERASE"/>
    <property type="match status" value="1"/>
</dbReference>
<feature type="region of interest" description="Disordered" evidence="8">
    <location>
        <begin position="2861"/>
        <end position="2885"/>
    </location>
</feature>
<feature type="region of interest" description="Disordered" evidence="8">
    <location>
        <begin position="1709"/>
        <end position="1728"/>
    </location>
</feature>
<keyword evidence="7" id="KW-0175">Coiled coil</keyword>
<dbReference type="PANTHER" id="PTHR13367:SF34">
    <property type="match status" value="1"/>
</dbReference>
<name>A0A0A1UTJ0_9HYPO</name>
<gene>
    <name evidence="12" type="ORF">X797_007192</name>
</gene>
<sequence>MDDLDPPNGSTTLGYMVNHVFLPLGLPSRPDKESCDSHLLGLFLSSTEDFVSLCNNSERSRVNQLVTALQILQSIRKEDGSLHSDKLRTASQQVIGQGKSQNAGILLHGRGGNAIFDLWGLTPDNETIVEASGRIVRHFPECSASIPTDHINTCDFFDFISSTISRMSWEGITTTKGHGFPEVAAASEDVPSPTNITELLYIELVNKGIQSEHRRICKHTREEVIGTNGSNQCWRRSPFWLFLRVTSQLILSRQDGKSILYKKFLLFFMSQVLEKACEGELQSETIHCIYSKVCRRKRKLELTEDEKWMEAVTAVLNNANEVLSQNWQKIIKRHQISLEISPFNPSAIEADTLFEIPNLNLFVKSIAHRQSSATSGSYHPVSQLRLPDKNTFASLALAEEAKEYTIFYLFAFEYWIDKHLDTWLNEHGTEGDACNTIKNRAFQYFKIAKRAYVNNPKENSAMLLRILVLWVACDKLAAADTPELKRYKPPVPDNIWSSLLLNSNTDVGQLKTAECYLKDRQEHSQYETFVFDGLGGNQSFAVKAFENDPNCKKLLKTLIKYDKDKESEKIEELEQQIEDYSRLMQEYHDGHCDAGCEGACQSKRQALEMKIDTYEKILPKEESEKKNLVFELLASQSFSAWRDFTVFFLTDVLAKRADTTNNATNKRLLLSNYFYNLRHTPGIKKWLSKYQQTADDSRVVLSSASEPKMTTIKIRPDLTKDNILINHRHNWEYFDISTGSVIAEFPPPTLVKRCTVQLPYSVASLQRFVTPSTQQSQAQLANSVISDLQECPAHISQEEFRSLALAPLGHHTRWTNILRQLASPTIDFKRQETALIFLQISTQVGPLSGLLLGEAHQSLEDPVFVQKLVTLIQQELDRIKNNWEATIILWTLVLLLTRIVSNFHGDAVESSWICLSNCRHVAKQWMTQLRNTGYVQVENSEKESFIQKAAEVALICVATFDVGEECLLELLSAEENVAIFIECSIMIRENIHTVDPEDQLHAIWFLTWKRITYTGLDALLNTITTTKCLDIAIGHCRNTGTLRDPQPWLVTEFHWVFTKRRIPGSTEHRRDYFNVLTAEFLVNGLPSGKLPRDIEEHEAYSTFFGHARLDVNECSEKGMQYQTVHKIHGHDVSLGLLATPESFQEGLGSEENHDFIIAATADGGCQYDLVPGRLFHKVLPNEFFEKHVHWLFRKGKNVVIEFRPKHLPWQHQDTNWVLHKEGDYWQLAEPSGGLLVDTAREASKQVTDAFASLAEPEDLHIVYFPRTKHLEVHLPRLQLEFYIEEKSSRILSRQYQGMWIDSCQDIDTLIGLHQKLVLRDERSHRLLLIPDGELNLATPEMNDTHVFVTIDMPSRGKVYAYELDTYLGKLCGRDFESILRLALLHGYTSGCVPDPFTGYTGTERALQIVRSAEINSPRAVSPGIFKLLQKIGKLSEQWKISTPKNGLKRQYIVRVNGLSPLAHHPDFAELFKQIVNRCSRYRIFEPTISINKAYPEVDGDKQNKLCIRARLRSSVFYSQATGIQKEIISADSYYYGYTDPEVEEKKGKKENTDNTDGQKAEVKSHPFPGRTTRFTNLFKVSDAMKKSRRGNYSNSFENIKQITFLAVIRKTLKESSTMLTSGPCEDGESIQLEYHAGLLDKPGKFFPKTWFSVCTELIHNRREINKHKASFYIATLAFSPHVVLELVHILTGALYLPVDATPPIPQAKNFDLSRGNRPKTSDLKNAVNAARISSQAGKSFRDTMRNKKTGKGQGNNSAQDSPNKTRAEYTKENTKLAEAFMEQWGRMEVQWPKNHDDLQRYYNKNKVISNVETIFRQASDNAKVDEHFKNWHGLIYSKSQKYKIDLDESRSEKTPQRTTHRVDHRYVFQVHTPPAIPSNSDSFLPLKTSGSVLPSSQVFSLVQRLQKSASTPYEVAYSRSLDESRRALERAKGELLLQASWQEFQPQILRRRNEAKKEFEDHLLGIKKALLRGSLPQNSLTELNTAAIQPNLPRVCTHFLVEQLASNEQLPLQWKRELAIFATRLSKWQNWDRLLLLPGTAHKDALKQLHGLKPRTWDPMMHPEWLVFEVENNLSIRDIQIEFANAMMNPPDRQNSIMQLNMGEGKSSVIVPIIATSLCRKGNLVRLIVTRSQFAQMSQIMTARLGGLLGRRIYHLPISRNMTLTEASVGKLHKIIQDCVESKGILIVQPEQILSLDLMISDYSSKCSEKAREVLYDIKHLLDDSCRDIVDESDDVFSPRYELVYPLGKEQPIDFARERCSIISQILTIACNKAEAILEEMPGGLVISPMGPGRYPKLSLVTREASELLERRIAEEICLTGLIGFSISQTSSFSTYKEKILEFWTNRALKETTREFIEKDLCWAPQMTSFLFLIRGLIACGVLSAALRDRFRVNYGLDKARMPKTDLAVPYRAKDTPSVGSEYSQPDTVITKTYLAYYYDGLNDRDLTETLMHLLQSDRSHIEYQEWVKAAPDLPKAWHDVKGINLEDTQLCKRDLFPHLRSLRVCIDYYLSYIVFPKQLREYSEKISASGWDIGRFKELVTTGFSGTHDLKPLLPLTMRQQDLISQAHTDALVLEKMLGLHNHTHLLDPPNSTRISEDFLQKIATQEPDIRVIIDVGAYLIDLTNEQVARTWLGILHGRNVMIDAAIYCDDNGDLTVLDRHGKTESLQLSPFARQMERCVVFLDEAHSRGTDLKLPSTCKAAVTLGRNLTKDKLAQACMRMRLLGDGQSVIYCVPNDIQSQIKASANRSTKQPLSIEDIIYWSIQQTAIETGQLLPIWAKQGRRYVQQSKTWAQIRESPDMSLRRASANTFKETGIRTIKSLYQPQNSFNIPTDDENEMAVLIHERLKEFQYLGAVDNGCSEEREQQRETEQEQEHEVEAQVTEQRHLHRSRICSVATHEVHADVEAFVKFGTLRDHGVGIIGAFTSLSDTTAALQFDLRNFPSQLKVSKDFANVVRETAGTSQERCDLFKRPIHHILTTAGERGMITNMLIISPYEAESLYKMIEKSKTTKLHIYAARQNSSYMPVDDLDLYTIPTSPIKRRVPLHLKIELNLFAGQLYFASFKEYTDVCTYLGIAWNDTFTNTDSDGFIIRGKGGDEVPDCLNLATSPIPFLKSFITNVRHYGNNISKTHVGKMLNGEFLTESDFPKREKRKRNGEAEKDGLRSVKREKVNEDQGSMFVKQEEDVEMDG</sequence>
<protein>
    <recommendedName>
        <fullName evidence="2">ubiquitinyl hydrolase 1</fullName>
        <ecNumber evidence="2">3.4.19.12</ecNumber>
    </recommendedName>
</protein>
<dbReference type="EMBL" id="JELW01000017">
    <property type="protein sequence ID" value="EXU99725.1"/>
    <property type="molecule type" value="Genomic_DNA"/>
</dbReference>
<feature type="coiled-coil region" evidence="7">
    <location>
        <begin position="556"/>
        <end position="624"/>
    </location>
</feature>
<evidence type="ECO:0000256" key="8">
    <source>
        <dbReference type="SAM" id="MobiDB-lite"/>
    </source>
</evidence>
<evidence type="ECO:0000256" key="3">
    <source>
        <dbReference type="ARBA" id="ARBA00022670"/>
    </source>
</evidence>
<dbReference type="HOGENOM" id="CLU_000211_1_0_1"/>
<feature type="domain" description="DUF6606" evidence="11">
    <location>
        <begin position="16"/>
        <end position="274"/>
    </location>
</feature>
<dbReference type="InterPro" id="IPR022099">
    <property type="entry name" value="DUF3638"/>
</dbReference>
<dbReference type="InterPro" id="IPR051346">
    <property type="entry name" value="OTU_Deubiquitinase"/>
</dbReference>
<feature type="domain" description="DUF3638" evidence="9">
    <location>
        <begin position="2055"/>
        <end position="2275"/>
    </location>
</feature>
<evidence type="ECO:0000313" key="13">
    <source>
        <dbReference type="Proteomes" id="UP000030151"/>
    </source>
</evidence>
<feature type="region of interest" description="Disordered" evidence="8">
    <location>
        <begin position="1543"/>
        <end position="1566"/>
    </location>
</feature>
<evidence type="ECO:0000256" key="4">
    <source>
        <dbReference type="ARBA" id="ARBA00022786"/>
    </source>
</evidence>
<dbReference type="OrthoDB" id="3182339at2759"/>
<evidence type="ECO:0000256" key="2">
    <source>
        <dbReference type="ARBA" id="ARBA00012759"/>
    </source>
</evidence>
<organism evidence="12 13">
    <name type="scientific">Metarhizium robertsii</name>
    <dbReference type="NCBI Taxonomy" id="568076"/>
    <lineage>
        <taxon>Eukaryota</taxon>
        <taxon>Fungi</taxon>
        <taxon>Dikarya</taxon>
        <taxon>Ascomycota</taxon>
        <taxon>Pezizomycotina</taxon>
        <taxon>Sordariomycetes</taxon>
        <taxon>Hypocreomycetidae</taxon>
        <taxon>Hypocreales</taxon>
        <taxon>Clavicipitaceae</taxon>
        <taxon>Metarhizium</taxon>
    </lineage>
</organism>
<dbReference type="Pfam" id="PF20255">
    <property type="entry name" value="DUF6606"/>
    <property type="match status" value="1"/>
</dbReference>
<evidence type="ECO:0000256" key="5">
    <source>
        <dbReference type="ARBA" id="ARBA00022801"/>
    </source>
</evidence>
<comment type="catalytic activity">
    <reaction evidence="1">
        <text>Thiol-dependent hydrolysis of ester, thioester, amide, peptide and isopeptide bonds formed by the C-terminal Gly of ubiquitin (a 76-residue protein attached to proteins as an intracellular targeting signal).</text>
        <dbReference type="EC" id="3.4.19.12"/>
    </reaction>
</comment>
<evidence type="ECO:0000256" key="1">
    <source>
        <dbReference type="ARBA" id="ARBA00000707"/>
    </source>
</evidence>
<evidence type="ECO:0000256" key="6">
    <source>
        <dbReference type="ARBA" id="ARBA00022807"/>
    </source>
</evidence>
<feature type="region of interest" description="Disordered" evidence="8">
    <location>
        <begin position="3148"/>
        <end position="3192"/>
    </location>
</feature>
<evidence type="ECO:0000259" key="10">
    <source>
        <dbReference type="Pfam" id="PF12359"/>
    </source>
</evidence>
<dbReference type="GO" id="GO:0006508">
    <property type="term" value="P:proteolysis"/>
    <property type="evidence" value="ECO:0007669"/>
    <property type="project" value="UniProtKB-KW"/>
</dbReference>
<feature type="compositionally biased region" description="Basic and acidic residues" evidence="8">
    <location>
        <begin position="3157"/>
        <end position="3175"/>
    </location>
</feature>
<feature type="compositionally biased region" description="Basic and acidic residues" evidence="8">
    <location>
        <begin position="1543"/>
        <end position="1564"/>
    </location>
</feature>
<dbReference type="GO" id="GO:0004843">
    <property type="term" value="F:cysteine-type deubiquitinase activity"/>
    <property type="evidence" value="ECO:0007669"/>
    <property type="project" value="UniProtKB-EC"/>
</dbReference>
<dbReference type="InterPro" id="IPR046541">
    <property type="entry name" value="DUF6606"/>
</dbReference>
<keyword evidence="3" id="KW-0645">Protease</keyword>
<comment type="caution">
    <text evidence="12">The sequence shown here is derived from an EMBL/GenBank/DDBJ whole genome shotgun (WGS) entry which is preliminary data.</text>
</comment>
<dbReference type="Pfam" id="PF12340">
    <property type="entry name" value="DUF3638"/>
    <property type="match status" value="1"/>
</dbReference>
<keyword evidence="6" id="KW-0788">Thiol protease</keyword>
<feature type="domain" description="DUF3645" evidence="10">
    <location>
        <begin position="2401"/>
        <end position="2431"/>
    </location>
</feature>
<proteinExistence type="predicted"/>
<keyword evidence="5" id="KW-0378">Hydrolase</keyword>
<dbReference type="EC" id="3.4.19.12" evidence="2"/>
<dbReference type="Proteomes" id="UP000030151">
    <property type="component" value="Unassembled WGS sequence"/>
</dbReference>
<dbReference type="InterPro" id="IPR022105">
    <property type="entry name" value="DUF3645"/>
</dbReference>
<dbReference type="Pfam" id="PF12359">
    <property type="entry name" value="DUF3645"/>
    <property type="match status" value="1"/>
</dbReference>